<comment type="similarity">
    <text evidence="2">Belongs to the bacterial solute-binding protein 5 family.</text>
</comment>
<dbReference type="RefSeq" id="WP_116651893.1">
    <property type="nucleotide sequence ID" value="NZ_QUZK01000052.1"/>
</dbReference>
<dbReference type="Pfam" id="PF00496">
    <property type="entry name" value="SBP_bac_5"/>
    <property type="match status" value="1"/>
</dbReference>
<evidence type="ECO:0000313" key="6">
    <source>
        <dbReference type="EMBL" id="RFF29087.1"/>
    </source>
</evidence>
<dbReference type="AlphaFoldDB" id="A0A3E1K4U4"/>
<keyword evidence="7" id="KW-1185">Reference proteome</keyword>
<dbReference type="EMBL" id="QUZK01000052">
    <property type="protein sequence ID" value="RFF29087.1"/>
    <property type="molecule type" value="Genomic_DNA"/>
</dbReference>
<dbReference type="GO" id="GO:0043190">
    <property type="term" value="C:ATP-binding cassette (ABC) transporter complex"/>
    <property type="evidence" value="ECO:0007669"/>
    <property type="project" value="InterPro"/>
</dbReference>
<accession>A0A3E1K4U4</accession>
<dbReference type="PIRSF" id="PIRSF002741">
    <property type="entry name" value="MppA"/>
    <property type="match status" value="1"/>
</dbReference>
<dbReference type="OrthoDB" id="9801912at2"/>
<dbReference type="SUPFAM" id="SSF53850">
    <property type="entry name" value="Periplasmic binding protein-like II"/>
    <property type="match status" value="1"/>
</dbReference>
<keyword evidence="4" id="KW-0732">Signal</keyword>
<dbReference type="Proteomes" id="UP000260351">
    <property type="component" value="Unassembled WGS sequence"/>
</dbReference>
<dbReference type="PANTHER" id="PTHR30290">
    <property type="entry name" value="PERIPLASMIC BINDING COMPONENT OF ABC TRANSPORTER"/>
    <property type="match status" value="1"/>
</dbReference>
<evidence type="ECO:0000256" key="4">
    <source>
        <dbReference type="ARBA" id="ARBA00022729"/>
    </source>
</evidence>
<evidence type="ECO:0000256" key="1">
    <source>
        <dbReference type="ARBA" id="ARBA00004196"/>
    </source>
</evidence>
<feature type="domain" description="Solute-binding protein family 5" evidence="5">
    <location>
        <begin position="83"/>
        <end position="515"/>
    </location>
</feature>
<evidence type="ECO:0000313" key="7">
    <source>
        <dbReference type="Proteomes" id="UP000260351"/>
    </source>
</evidence>
<sequence>MFFKGLWIPIARPAVLALVSIAVIGCGRGETDAETAQKVYRHAIDGAPASLDPAHADNVYAATLVKNLFDTLYRYKYLSRPYELVPNLAEDFPEVSEDGRVYRIRLREGARFADDPAFPGGLGRAVTAADVVYSLKRHFMSETRSRGGWLWRDRIVGLESDATIRSADQSVAGLAAIDERTVRIELTEPYPQFTHTLAMALSAVVPREAVEYYGREFGVHPVGSGPFVLNRFDEAMAVLEANPGFDRGPVDLAAEGFDPQRHAGYDLEPIDGKPYPLVDRIEVHFISEPSARWTSFASDGGVDVVMVPPELAERVLESRSPLRFKPAIRERYRTLHGLEAGFVYHGFNMANPEIGHSADPVRDRKNRALRCAMRDAFDWSARNEAFYHGLGRVFPGAIPPVLAAYDPPFDDDSVTHRPRQARQRLQSAGWTADTLPPMIYGLEASIQQRQMFEQFRAWMQEAGFPPGHFQPRSFAGFGEYSRAIGQRELDFFLLGWTLSYPDAQYSLQLFYGPNAAPGANSVNYDNPEFDRLFERASTLPAGPERTALYRRLNRMIIEDCVIIGSLSRTRLYLWRPDVRMFPDREMVGGYFLRFVDVVEDRP</sequence>
<dbReference type="PROSITE" id="PS51257">
    <property type="entry name" value="PROKAR_LIPOPROTEIN"/>
    <property type="match status" value="1"/>
</dbReference>
<dbReference type="Gene3D" id="3.10.105.10">
    <property type="entry name" value="Dipeptide-binding Protein, Domain 3"/>
    <property type="match status" value="1"/>
</dbReference>
<evidence type="ECO:0000256" key="3">
    <source>
        <dbReference type="ARBA" id="ARBA00022448"/>
    </source>
</evidence>
<dbReference type="InterPro" id="IPR030678">
    <property type="entry name" value="Peptide/Ni-bd"/>
</dbReference>
<protein>
    <recommendedName>
        <fullName evidence="5">Solute-binding protein family 5 domain-containing protein</fullName>
    </recommendedName>
</protein>
<reference evidence="6 7" key="1">
    <citation type="submission" date="2018-08" db="EMBL/GenBank/DDBJ databases">
        <title>Wenzhouxiangella salilacus sp. nov., a novel bacterium isolated from a saline lake in Xinjiang Province, China.</title>
        <authorList>
            <person name="Han S."/>
        </authorList>
    </citation>
    <scope>NUCLEOTIDE SEQUENCE [LARGE SCALE GENOMIC DNA]</scope>
    <source>
        <strain evidence="6 7">XDB06</strain>
    </source>
</reference>
<dbReference type="Gene3D" id="3.40.190.10">
    <property type="entry name" value="Periplasmic binding protein-like II"/>
    <property type="match status" value="1"/>
</dbReference>
<dbReference type="GO" id="GO:1904680">
    <property type="term" value="F:peptide transmembrane transporter activity"/>
    <property type="evidence" value="ECO:0007669"/>
    <property type="project" value="TreeGrafter"/>
</dbReference>
<evidence type="ECO:0000256" key="2">
    <source>
        <dbReference type="ARBA" id="ARBA00005695"/>
    </source>
</evidence>
<proteinExistence type="inferred from homology"/>
<comment type="caution">
    <text evidence="6">The sequence shown here is derived from an EMBL/GenBank/DDBJ whole genome shotgun (WGS) entry which is preliminary data.</text>
</comment>
<dbReference type="InterPro" id="IPR000914">
    <property type="entry name" value="SBP_5_dom"/>
</dbReference>
<evidence type="ECO:0000259" key="5">
    <source>
        <dbReference type="Pfam" id="PF00496"/>
    </source>
</evidence>
<dbReference type="GO" id="GO:0015833">
    <property type="term" value="P:peptide transport"/>
    <property type="evidence" value="ECO:0007669"/>
    <property type="project" value="TreeGrafter"/>
</dbReference>
<dbReference type="InterPro" id="IPR039424">
    <property type="entry name" value="SBP_5"/>
</dbReference>
<organism evidence="6 7">
    <name type="scientific">Wenzhouxiangella sediminis</name>
    <dbReference type="NCBI Taxonomy" id="1792836"/>
    <lineage>
        <taxon>Bacteria</taxon>
        <taxon>Pseudomonadati</taxon>
        <taxon>Pseudomonadota</taxon>
        <taxon>Gammaproteobacteria</taxon>
        <taxon>Chromatiales</taxon>
        <taxon>Wenzhouxiangellaceae</taxon>
        <taxon>Wenzhouxiangella</taxon>
    </lineage>
</organism>
<dbReference type="PANTHER" id="PTHR30290:SF10">
    <property type="entry name" value="PERIPLASMIC OLIGOPEPTIDE-BINDING PROTEIN-RELATED"/>
    <property type="match status" value="1"/>
</dbReference>
<comment type="subcellular location">
    <subcellularLocation>
        <location evidence="1">Cell envelope</location>
    </subcellularLocation>
</comment>
<gene>
    <name evidence="6" type="ORF">DZC52_14630</name>
</gene>
<keyword evidence="3" id="KW-0813">Transport</keyword>
<name>A0A3E1K4U4_9GAMM</name>
<dbReference type="GO" id="GO:0030288">
    <property type="term" value="C:outer membrane-bounded periplasmic space"/>
    <property type="evidence" value="ECO:0007669"/>
    <property type="project" value="UniProtKB-ARBA"/>
</dbReference>